<feature type="transmembrane region" description="Helical" evidence="1">
    <location>
        <begin position="67"/>
        <end position="89"/>
    </location>
</feature>
<feature type="transmembrane region" description="Helical" evidence="1">
    <location>
        <begin position="12"/>
        <end position="31"/>
    </location>
</feature>
<dbReference type="OrthoDB" id="1955172at2"/>
<organism evidence="2 3">
    <name type="scientific">Acidilutibacter cellobiosedens</name>
    <dbReference type="NCBI Taxonomy" id="2507161"/>
    <lineage>
        <taxon>Bacteria</taxon>
        <taxon>Bacillati</taxon>
        <taxon>Bacillota</taxon>
        <taxon>Tissierellia</taxon>
        <taxon>Tissierellales</taxon>
        <taxon>Acidilutibacteraceae</taxon>
        <taxon>Acidilutibacter</taxon>
    </lineage>
</organism>
<name>A0A410Q8P5_9FIRM</name>
<evidence type="ECO:0000313" key="3">
    <source>
        <dbReference type="Proteomes" id="UP000287969"/>
    </source>
</evidence>
<dbReference type="RefSeq" id="WP_128751760.1">
    <property type="nucleotide sequence ID" value="NZ_CP035282.1"/>
</dbReference>
<dbReference type="GO" id="GO:0016829">
    <property type="term" value="F:lyase activity"/>
    <property type="evidence" value="ECO:0007669"/>
    <property type="project" value="InterPro"/>
</dbReference>
<accession>A0A410Q8P5</accession>
<dbReference type="InterPro" id="IPR005661">
    <property type="entry name" value="OadB_MmdB"/>
</dbReference>
<dbReference type="AlphaFoldDB" id="A0A410Q8P5"/>
<keyword evidence="3" id="KW-1185">Reference proteome</keyword>
<dbReference type="EMBL" id="CP035282">
    <property type="protein sequence ID" value="QAT60353.1"/>
    <property type="molecule type" value="Genomic_DNA"/>
</dbReference>
<evidence type="ECO:0000313" key="2">
    <source>
        <dbReference type="EMBL" id="QAT60353.1"/>
    </source>
</evidence>
<keyword evidence="1" id="KW-1133">Transmembrane helix</keyword>
<protein>
    <submittedName>
        <fullName evidence="2">Uncharacterized protein</fullName>
    </submittedName>
</protein>
<proteinExistence type="predicted"/>
<dbReference type="Pfam" id="PF03977">
    <property type="entry name" value="OAD_beta"/>
    <property type="match status" value="1"/>
</dbReference>
<dbReference type="GO" id="GO:0006814">
    <property type="term" value="P:sodium ion transport"/>
    <property type="evidence" value="ECO:0007669"/>
    <property type="project" value="InterPro"/>
</dbReference>
<gene>
    <name evidence="2" type="ORF">EQM13_01575</name>
</gene>
<sequence>MKNRKLTKAITAVTVTCTLIAVISAFSSYLLPLYLSYKLNKDIRDAGSVGIIGGADGPTAIYLSGQISSHLVTIIFAALAILGVIYLIAVKNSVKKS</sequence>
<dbReference type="Proteomes" id="UP000287969">
    <property type="component" value="Chromosome"/>
</dbReference>
<reference evidence="3" key="1">
    <citation type="submission" date="2019-01" db="EMBL/GenBank/DDBJ databases">
        <title>Draft genomes of a novel of Sporanaerobacter strains.</title>
        <authorList>
            <person name="Ma S."/>
        </authorList>
    </citation>
    <scope>NUCLEOTIDE SEQUENCE [LARGE SCALE GENOMIC DNA]</scope>
    <source>
        <strain evidence="3">NJN-17</strain>
    </source>
</reference>
<keyword evidence="1" id="KW-0812">Transmembrane</keyword>
<keyword evidence="1" id="KW-0472">Membrane</keyword>
<dbReference type="KEGG" id="spoa:EQM13_01575"/>
<evidence type="ECO:0000256" key="1">
    <source>
        <dbReference type="SAM" id="Phobius"/>
    </source>
</evidence>